<dbReference type="STRING" id="4790.A0A0W8CFI8"/>
<reference evidence="1 2" key="1">
    <citation type="submission" date="2015-11" db="EMBL/GenBank/DDBJ databases">
        <title>Genomes and virulence difference between two physiological races of Phytophthora nicotianae.</title>
        <authorList>
            <person name="Liu H."/>
            <person name="Ma X."/>
            <person name="Yu H."/>
            <person name="Fang D."/>
            <person name="Li Y."/>
            <person name="Wang X."/>
            <person name="Wang W."/>
            <person name="Dong Y."/>
            <person name="Xiao B."/>
        </authorList>
    </citation>
    <scope>NUCLEOTIDE SEQUENCE [LARGE SCALE GENOMIC DNA]</scope>
    <source>
        <strain evidence="2">race 0</strain>
    </source>
</reference>
<evidence type="ECO:0000313" key="1">
    <source>
        <dbReference type="EMBL" id="KUF82807.1"/>
    </source>
</evidence>
<protein>
    <recommendedName>
        <fullName evidence="3">Myb/SANT-like domain-containing protein</fullName>
    </recommendedName>
</protein>
<proteinExistence type="predicted"/>
<dbReference type="AlphaFoldDB" id="A0A0W8CFI8"/>
<sequence>MIRWRKQKKEKKLDMVEERRRLEKELQRRVLEARMAFDELTIRSAAEAYRHVTVERAVLMSENVALKEAIEDKLKVKAQLERETQEFLDQIRSNEPPVLARRDDDGWCVQLPNGAPSFYFSPFTREEFDNILKNNDVVYAERHPCTATVGKILGWTVDYAPLVRNEAGTSFVAHARFTRRLRCSLDKAHRILPHLDKNVWPVLVTPRSWGCAQIGSICYQPLQNFNENALIMLKGKYTAVSEMLSASGFGWDAERNVVLVHDDVWNDYVVGHPKCVDFRKTPLPYYDELKELFEDTFATGEHAIASDEPRPTDFITGHNAPPAEASAVLEGNATDAPATTPSTASPLAGATQQQEAQLNAKKRNRESGGAMIAGAIKAIAGEMHNRNVRLKVLPPSQKAVKFFQRAYGDRFAAVKMAAAFDIMMAERKARLFVVMEEGEVRDIWLENQLQQSI</sequence>
<accession>A0A0W8CFI8</accession>
<evidence type="ECO:0000313" key="2">
    <source>
        <dbReference type="Proteomes" id="UP000052943"/>
    </source>
</evidence>
<evidence type="ECO:0008006" key="3">
    <source>
        <dbReference type="Google" id="ProtNLM"/>
    </source>
</evidence>
<dbReference type="EMBL" id="LNFO01003514">
    <property type="protein sequence ID" value="KUF82807.1"/>
    <property type="molecule type" value="Genomic_DNA"/>
</dbReference>
<dbReference type="PANTHER" id="PTHR46929">
    <property type="entry name" value="EXPRESSED PROTEIN"/>
    <property type="match status" value="1"/>
</dbReference>
<organism evidence="1 2">
    <name type="scientific">Phytophthora nicotianae</name>
    <name type="common">Potato buckeye rot agent</name>
    <name type="synonym">Phytophthora parasitica</name>
    <dbReference type="NCBI Taxonomy" id="4792"/>
    <lineage>
        <taxon>Eukaryota</taxon>
        <taxon>Sar</taxon>
        <taxon>Stramenopiles</taxon>
        <taxon>Oomycota</taxon>
        <taxon>Peronosporomycetes</taxon>
        <taxon>Peronosporales</taxon>
        <taxon>Peronosporaceae</taxon>
        <taxon>Phytophthora</taxon>
    </lineage>
</organism>
<dbReference type="Proteomes" id="UP000052943">
    <property type="component" value="Unassembled WGS sequence"/>
</dbReference>
<comment type="caution">
    <text evidence="1">The sequence shown here is derived from an EMBL/GenBank/DDBJ whole genome shotgun (WGS) entry which is preliminary data.</text>
</comment>
<name>A0A0W8CFI8_PHYNI</name>
<gene>
    <name evidence="1" type="ORF">AM587_10003943</name>
</gene>
<dbReference type="PANTHER" id="PTHR46929:SF3">
    <property type="entry name" value="MYB_SANT-LIKE DOMAIN-CONTAINING PROTEIN"/>
    <property type="match status" value="1"/>
</dbReference>